<evidence type="ECO:0000313" key="1">
    <source>
        <dbReference type="EMBL" id="KAI3772671.1"/>
    </source>
</evidence>
<sequence>MARVHPGNLNSRLPDDHRTTSDHLDDQPRNHDFEKKARDVSISRGGGGGGGRAGVGRGGGRTEYVRCCYGCGEPGHIVRDCPTTGPSARSYGRRGSQASGNALLKDGILDITSGTAKVRTKPLITSTEISTKSEPVKPFLDELPPKNVDTSPLLAKIEHKENELKLRDQEIEGLNSRLNKVTTELCSTRAKNEEMILNMSKLQEDLEKCRKDLSSARNMEAEMSRKCWLMKNEFEETKDELYENITELEECKDRLYEKITELEERNDAEMMKLKLEKEQWRKAAKAIASVLGGGAEICSKTPELESLVLYYSDRAAKRMSLGKMRKAVNDCRMAALLDPSFLKVCLTAGNCHLALGEIDDALYNYKKCLESGVVCLDRRLTIEASDGLQNAQKVVNYVNQSAKLLQQKTLESATNALEVITEALSISSYSEKLLEMKGDALFMLQKYEEVVQMCEQTLAFAKNNCATISDSNHTSNEEEQKRRLKLWRWSLMCRSYFHMARFDMALAILEKYEKLAPAETKTEGPSSLSAATVSELLRLKSAGNEAYQAGRHREAVGHYSNALLRSIECRPFTAICLCNRAAAHQALGEVVDAIADCNLAIALDGSYLKAISRRANLHEKIRDYEHAALDLQRLISLLEKQCEAKYVEDLTVARRRLSSINRYMKKGVTLDLYLILGLKGSESGSEIKKAYHKAALRHHPDKAGKFLVRSESGADGHVWNEIFTTIHEDADKLFKIIGEAYAVLSDANKRFKYNLEDSMKDDFGW</sequence>
<dbReference type="Proteomes" id="UP001055879">
    <property type="component" value="Linkage Group LG01"/>
</dbReference>
<organism evidence="1 2">
    <name type="scientific">Arctium lappa</name>
    <name type="common">Greater burdock</name>
    <name type="synonym">Lappa major</name>
    <dbReference type="NCBI Taxonomy" id="4217"/>
    <lineage>
        <taxon>Eukaryota</taxon>
        <taxon>Viridiplantae</taxon>
        <taxon>Streptophyta</taxon>
        <taxon>Embryophyta</taxon>
        <taxon>Tracheophyta</taxon>
        <taxon>Spermatophyta</taxon>
        <taxon>Magnoliopsida</taxon>
        <taxon>eudicotyledons</taxon>
        <taxon>Gunneridae</taxon>
        <taxon>Pentapetalae</taxon>
        <taxon>asterids</taxon>
        <taxon>campanulids</taxon>
        <taxon>Asterales</taxon>
        <taxon>Asteraceae</taxon>
        <taxon>Carduoideae</taxon>
        <taxon>Cardueae</taxon>
        <taxon>Arctiinae</taxon>
        <taxon>Arctium</taxon>
    </lineage>
</organism>
<proteinExistence type="predicted"/>
<gene>
    <name evidence="1" type="ORF">L6452_03862</name>
</gene>
<reference evidence="2" key="1">
    <citation type="journal article" date="2022" name="Mol. Ecol. Resour.">
        <title>The genomes of chicory, endive, great burdock and yacon provide insights into Asteraceae palaeo-polyploidization history and plant inulin production.</title>
        <authorList>
            <person name="Fan W."/>
            <person name="Wang S."/>
            <person name="Wang H."/>
            <person name="Wang A."/>
            <person name="Jiang F."/>
            <person name="Liu H."/>
            <person name="Zhao H."/>
            <person name="Xu D."/>
            <person name="Zhang Y."/>
        </authorList>
    </citation>
    <scope>NUCLEOTIDE SEQUENCE [LARGE SCALE GENOMIC DNA]</scope>
    <source>
        <strain evidence="2">cv. Niubang</strain>
    </source>
</reference>
<protein>
    <submittedName>
        <fullName evidence="1">Uncharacterized protein</fullName>
    </submittedName>
</protein>
<name>A0ACB9FNX0_ARCLA</name>
<keyword evidence="2" id="KW-1185">Reference proteome</keyword>
<dbReference type="EMBL" id="CM042047">
    <property type="protein sequence ID" value="KAI3772671.1"/>
    <property type="molecule type" value="Genomic_DNA"/>
</dbReference>
<accession>A0ACB9FNX0</accession>
<comment type="caution">
    <text evidence="1">The sequence shown here is derived from an EMBL/GenBank/DDBJ whole genome shotgun (WGS) entry which is preliminary data.</text>
</comment>
<reference evidence="1 2" key="2">
    <citation type="journal article" date="2022" name="Mol. Ecol. Resour.">
        <title>The genomes of chicory, endive, great burdock and yacon provide insights into Asteraceae paleo-polyploidization history and plant inulin production.</title>
        <authorList>
            <person name="Fan W."/>
            <person name="Wang S."/>
            <person name="Wang H."/>
            <person name="Wang A."/>
            <person name="Jiang F."/>
            <person name="Liu H."/>
            <person name="Zhao H."/>
            <person name="Xu D."/>
            <person name="Zhang Y."/>
        </authorList>
    </citation>
    <scope>NUCLEOTIDE SEQUENCE [LARGE SCALE GENOMIC DNA]</scope>
    <source>
        <strain evidence="2">cv. Niubang</strain>
    </source>
</reference>
<evidence type="ECO:0000313" key="2">
    <source>
        <dbReference type="Proteomes" id="UP001055879"/>
    </source>
</evidence>